<evidence type="ECO:0000256" key="2">
    <source>
        <dbReference type="ARBA" id="ARBA00004590"/>
    </source>
</evidence>
<dbReference type="PANTHER" id="PTHR12154:SF4">
    <property type="entry name" value="UDP-N-ACETYLGLUCOSAMINE TRANSFERASE SUBUNIT ALG14 HOMOLOG"/>
    <property type="match status" value="1"/>
</dbReference>
<dbReference type="EMBL" id="KQ965838">
    <property type="protein sequence ID" value="KXS10087.1"/>
    <property type="molecule type" value="Genomic_DNA"/>
</dbReference>
<proteinExistence type="inferred from homology"/>
<evidence type="ECO:0000256" key="9">
    <source>
        <dbReference type="ARBA" id="ARBA00023136"/>
    </source>
</evidence>
<dbReference type="GO" id="GO:0004577">
    <property type="term" value="F:N-acetylglucosaminyldiphosphodolichol N-acetylglucosaminyltransferase activity"/>
    <property type="evidence" value="ECO:0007669"/>
    <property type="project" value="TreeGrafter"/>
</dbReference>
<keyword evidence="9" id="KW-0472">Membrane</keyword>
<dbReference type="Proteomes" id="UP000070544">
    <property type="component" value="Unassembled WGS sequence"/>
</dbReference>
<evidence type="ECO:0000256" key="1">
    <source>
        <dbReference type="ARBA" id="ARBA00004389"/>
    </source>
</evidence>
<evidence type="ECO:0000313" key="13">
    <source>
        <dbReference type="Proteomes" id="UP000070544"/>
    </source>
</evidence>
<dbReference type="AlphaFoldDB" id="A0A138ZZZ2"/>
<dbReference type="GO" id="GO:0006488">
    <property type="term" value="P:dolichol-linked oligosaccharide biosynthetic process"/>
    <property type="evidence" value="ECO:0007669"/>
    <property type="project" value="InterPro"/>
</dbReference>
<dbReference type="PANTHER" id="PTHR12154">
    <property type="entry name" value="GLYCOSYL TRANSFERASE-RELATED"/>
    <property type="match status" value="1"/>
</dbReference>
<comment type="subunit">
    <text evidence="4 11">Heterodimer with ALG13 to form a functional enzyme.</text>
</comment>
<evidence type="ECO:0000256" key="5">
    <source>
        <dbReference type="ARBA" id="ARBA00017467"/>
    </source>
</evidence>
<sequence>MPETLPYAIAVGILLLSVLTVRALVVLNSIQTASQPQKRASAESCRVCIVLGSGGHTAEMMRLVRSLPPSRYAPRKYVLAETDTISEEKARSFERSIGAAEGIDYTVVKVPRSREVKQSYITAILTTLRAVPASLRAVVAGAPELIICNGPGTCVPICAWAFILRVLFGYRVITMFVESYARVQSLSLSGKLLYPFVDCFVVQWEGLKERYPRAEFRGRLV</sequence>
<organism evidence="12 13">
    <name type="scientific">Gonapodya prolifera (strain JEL478)</name>
    <name type="common">Monoblepharis prolifera</name>
    <dbReference type="NCBI Taxonomy" id="1344416"/>
    <lineage>
        <taxon>Eukaryota</taxon>
        <taxon>Fungi</taxon>
        <taxon>Fungi incertae sedis</taxon>
        <taxon>Chytridiomycota</taxon>
        <taxon>Chytridiomycota incertae sedis</taxon>
        <taxon>Monoblepharidomycetes</taxon>
        <taxon>Monoblepharidales</taxon>
        <taxon>Gonapodyaceae</taxon>
        <taxon>Gonapodya</taxon>
    </lineage>
</organism>
<keyword evidence="6" id="KW-0812">Transmembrane</keyword>
<keyword evidence="8" id="KW-1133">Transmembrane helix</keyword>
<keyword evidence="7 11" id="KW-0256">Endoplasmic reticulum</keyword>
<evidence type="ECO:0000256" key="6">
    <source>
        <dbReference type="ARBA" id="ARBA00022692"/>
    </source>
</evidence>
<comment type="subcellular location">
    <subcellularLocation>
        <location evidence="1 11">Endoplasmic reticulum membrane</location>
        <topology evidence="1 11">Single-pass membrane protein</topology>
    </subcellularLocation>
    <subcellularLocation>
        <location evidence="2">Nucleus membrane</location>
        <topology evidence="2">Single-pass membrane protein</topology>
    </subcellularLocation>
</comment>
<dbReference type="Gene3D" id="3.40.50.2000">
    <property type="entry name" value="Glycogen Phosphorylase B"/>
    <property type="match status" value="1"/>
</dbReference>
<dbReference type="GO" id="GO:0031965">
    <property type="term" value="C:nuclear membrane"/>
    <property type="evidence" value="ECO:0007669"/>
    <property type="project" value="UniProtKB-SubCell"/>
</dbReference>
<evidence type="ECO:0000256" key="3">
    <source>
        <dbReference type="ARBA" id="ARBA00009731"/>
    </source>
</evidence>
<gene>
    <name evidence="11" type="primary">ALG14</name>
    <name evidence="12" type="ORF">M427DRAFT_63022</name>
</gene>
<evidence type="ECO:0000256" key="4">
    <source>
        <dbReference type="ARBA" id="ARBA00011335"/>
    </source>
</evidence>
<protein>
    <recommendedName>
        <fullName evidence="5 11">UDP-N-acetylglucosamine transferase subunit ALG14</fullName>
    </recommendedName>
    <alternativeName>
        <fullName evidence="10 11">Asparagine-linked glycosylation protein 14</fullName>
    </alternativeName>
</protein>
<dbReference type="STRING" id="1344416.A0A138ZZZ2"/>
<comment type="similarity">
    <text evidence="3 11">Belongs to the ALG14 family.</text>
</comment>
<evidence type="ECO:0000313" key="12">
    <source>
        <dbReference type="EMBL" id="KXS10087.1"/>
    </source>
</evidence>
<comment type="function">
    <text evidence="11">Involved in protein N-glycosylation. Essential for the second step of the dolichol-linked oligosaccharide pathway. Anchors the catalytic subunit ALG13 to the ER.</text>
</comment>
<evidence type="ECO:0000256" key="10">
    <source>
        <dbReference type="ARBA" id="ARBA00032062"/>
    </source>
</evidence>
<keyword evidence="13" id="KW-1185">Reference proteome</keyword>
<dbReference type="GO" id="GO:0043541">
    <property type="term" value="C:UDP-N-acetylglucosamine transferase complex"/>
    <property type="evidence" value="ECO:0007669"/>
    <property type="project" value="TreeGrafter"/>
</dbReference>
<evidence type="ECO:0000256" key="8">
    <source>
        <dbReference type="ARBA" id="ARBA00022989"/>
    </source>
</evidence>
<evidence type="ECO:0000256" key="11">
    <source>
        <dbReference type="RuleBase" id="RU362127"/>
    </source>
</evidence>
<accession>A0A138ZZZ2</accession>
<keyword evidence="12" id="KW-0808">Transferase</keyword>
<dbReference type="OMA" id="CRIVFIE"/>
<evidence type="ECO:0000256" key="7">
    <source>
        <dbReference type="ARBA" id="ARBA00022824"/>
    </source>
</evidence>
<dbReference type="InterPro" id="IPR013969">
    <property type="entry name" value="Oligosacch_biosynth_Alg14"/>
</dbReference>
<dbReference type="OrthoDB" id="17098at2759"/>
<name>A0A138ZZZ2_GONPJ</name>
<reference evidence="12 13" key="1">
    <citation type="journal article" date="2015" name="Genome Biol. Evol.">
        <title>Phylogenomic analyses indicate that early fungi evolved digesting cell walls of algal ancestors of land plants.</title>
        <authorList>
            <person name="Chang Y."/>
            <person name="Wang S."/>
            <person name="Sekimoto S."/>
            <person name="Aerts A.L."/>
            <person name="Choi C."/>
            <person name="Clum A."/>
            <person name="LaButti K.M."/>
            <person name="Lindquist E.A."/>
            <person name="Yee Ngan C."/>
            <person name="Ohm R.A."/>
            <person name="Salamov A.A."/>
            <person name="Grigoriev I.V."/>
            <person name="Spatafora J.W."/>
            <person name="Berbee M.L."/>
        </authorList>
    </citation>
    <scope>NUCLEOTIDE SEQUENCE [LARGE SCALE GENOMIC DNA]</scope>
    <source>
        <strain evidence="12 13">JEL478</strain>
    </source>
</reference>
<dbReference type="Pfam" id="PF08660">
    <property type="entry name" value="Alg14"/>
    <property type="match status" value="1"/>
</dbReference>